<evidence type="ECO:0000313" key="1">
    <source>
        <dbReference type="EMBL" id="MFF4777437.1"/>
    </source>
</evidence>
<dbReference type="EMBL" id="JBIAXI010000024">
    <property type="protein sequence ID" value="MFF4777437.1"/>
    <property type="molecule type" value="Genomic_DNA"/>
</dbReference>
<accession>A0ABW6VFU5</accession>
<dbReference type="Proteomes" id="UP001602119">
    <property type="component" value="Unassembled WGS sequence"/>
</dbReference>
<keyword evidence="2" id="KW-1185">Reference proteome</keyword>
<protein>
    <submittedName>
        <fullName evidence="1">Uncharacterized protein</fullName>
    </submittedName>
</protein>
<organism evidence="1 2">
    <name type="scientific">Microtetraspora fusca</name>
    <dbReference type="NCBI Taxonomy" id="1997"/>
    <lineage>
        <taxon>Bacteria</taxon>
        <taxon>Bacillati</taxon>
        <taxon>Actinomycetota</taxon>
        <taxon>Actinomycetes</taxon>
        <taxon>Streptosporangiales</taxon>
        <taxon>Streptosporangiaceae</taxon>
        <taxon>Microtetraspora</taxon>
    </lineage>
</organism>
<reference evidence="1 2" key="1">
    <citation type="submission" date="2024-10" db="EMBL/GenBank/DDBJ databases">
        <title>The Natural Products Discovery Center: Release of the First 8490 Sequenced Strains for Exploring Actinobacteria Biosynthetic Diversity.</title>
        <authorList>
            <person name="Kalkreuter E."/>
            <person name="Kautsar S.A."/>
            <person name="Yang D."/>
            <person name="Bader C.D."/>
            <person name="Teijaro C.N."/>
            <person name="Fluegel L."/>
            <person name="Davis C.M."/>
            <person name="Simpson J.R."/>
            <person name="Lauterbach L."/>
            <person name="Steele A.D."/>
            <person name="Gui C."/>
            <person name="Meng S."/>
            <person name="Li G."/>
            <person name="Viehrig K."/>
            <person name="Ye F."/>
            <person name="Su P."/>
            <person name="Kiefer A.F."/>
            <person name="Nichols A."/>
            <person name="Cepeda A.J."/>
            <person name="Yan W."/>
            <person name="Fan B."/>
            <person name="Jiang Y."/>
            <person name="Adhikari A."/>
            <person name="Zheng C.-J."/>
            <person name="Schuster L."/>
            <person name="Cowan T.M."/>
            <person name="Smanski M.J."/>
            <person name="Chevrette M.G."/>
            <person name="De Carvalho L.P.S."/>
            <person name="Shen B."/>
        </authorList>
    </citation>
    <scope>NUCLEOTIDE SEQUENCE [LARGE SCALE GENOMIC DNA]</scope>
    <source>
        <strain evidence="1 2">NPDC001281</strain>
    </source>
</reference>
<name>A0ABW6VFU5_MICFU</name>
<gene>
    <name evidence="1" type="ORF">ACFY05_31740</name>
</gene>
<evidence type="ECO:0000313" key="2">
    <source>
        <dbReference type="Proteomes" id="UP001602119"/>
    </source>
</evidence>
<proteinExistence type="predicted"/>
<dbReference type="RefSeq" id="WP_387345840.1">
    <property type="nucleotide sequence ID" value="NZ_JBIAXI010000024.1"/>
</dbReference>
<comment type="caution">
    <text evidence="1">The sequence shown here is derived from an EMBL/GenBank/DDBJ whole genome shotgun (WGS) entry which is preliminary data.</text>
</comment>
<sequence>MTEYAVRFTDEAARDVIDYNPNKIDPTNAQAVDNWAGVRRTWQEGCDIPKDAHVVFRYSPDEPWQRLARYGTCSGCNHDMALNEKMMIPVHPAASGPCKGGDRYPTALRPIG</sequence>